<protein>
    <submittedName>
        <fullName evidence="1">Uncharacterized protein</fullName>
    </submittedName>
</protein>
<gene>
    <name evidence="1" type="ORF">BEL07_15120</name>
</gene>
<organism evidence="1 2">
    <name type="scientific">Mycolicibacterium grossiae</name>
    <dbReference type="NCBI Taxonomy" id="1552759"/>
    <lineage>
        <taxon>Bacteria</taxon>
        <taxon>Bacillati</taxon>
        <taxon>Actinomycetota</taxon>
        <taxon>Actinomycetes</taxon>
        <taxon>Mycobacteriales</taxon>
        <taxon>Mycobacteriaceae</taxon>
        <taxon>Mycolicibacterium</taxon>
    </lineage>
</organism>
<keyword evidence="2" id="KW-1185">Reference proteome</keyword>
<evidence type="ECO:0000313" key="2">
    <source>
        <dbReference type="Proteomes" id="UP000178953"/>
    </source>
</evidence>
<dbReference type="EMBL" id="MCHX01000032">
    <property type="protein sequence ID" value="OFJ52934.1"/>
    <property type="molecule type" value="Genomic_DNA"/>
</dbReference>
<accession>A0A1E8Q4X0</accession>
<comment type="caution">
    <text evidence="1">The sequence shown here is derived from an EMBL/GenBank/DDBJ whole genome shotgun (WGS) entry which is preliminary data.</text>
</comment>
<sequence length="96" mass="10667">MDDVSVRSIDRVAGEGGYVDYHVGLRTPTGVRFTVTFTGNIFVGPVILIGDEDGRCPDRVIDEPRCYGEFYSADWVRSFLAAQRSERDDECEDVAG</sequence>
<proteinExistence type="predicted"/>
<dbReference type="Proteomes" id="UP000178953">
    <property type="component" value="Unassembled WGS sequence"/>
</dbReference>
<dbReference type="AlphaFoldDB" id="A0A1E8Q4X0"/>
<dbReference type="RefSeq" id="WP_070353930.1">
    <property type="nucleotide sequence ID" value="NZ_CP043474.1"/>
</dbReference>
<dbReference type="OrthoDB" id="4738052at2"/>
<name>A0A1E8Q4X0_9MYCO</name>
<reference evidence="1 2" key="1">
    <citation type="submission" date="2016-09" db="EMBL/GenBank/DDBJ databases">
        <title>genome sequence of Mycobacterium sp. 739 SCH.</title>
        <authorList>
            <person name="Greninger A.L."/>
            <person name="Qin X."/>
            <person name="Jerome K."/>
            <person name="Vora S."/>
            <person name="Quinn K."/>
        </authorList>
    </citation>
    <scope>NUCLEOTIDE SEQUENCE [LARGE SCALE GENOMIC DNA]</scope>
    <source>
        <strain evidence="1 2">SCH</strain>
    </source>
</reference>
<evidence type="ECO:0000313" key="1">
    <source>
        <dbReference type="EMBL" id="OFJ52934.1"/>
    </source>
</evidence>